<dbReference type="EMBL" id="CP062983">
    <property type="protein sequence ID" value="QPC81690.1"/>
    <property type="molecule type" value="Genomic_DNA"/>
</dbReference>
<organism evidence="2 3">
    <name type="scientific">Phototrophicus methaneseepsis</name>
    <dbReference type="NCBI Taxonomy" id="2710758"/>
    <lineage>
        <taxon>Bacteria</taxon>
        <taxon>Bacillati</taxon>
        <taxon>Chloroflexota</taxon>
        <taxon>Candidatus Thermofontia</taxon>
        <taxon>Phototrophicales</taxon>
        <taxon>Phototrophicaceae</taxon>
        <taxon>Phototrophicus</taxon>
    </lineage>
</organism>
<feature type="transmembrane region" description="Helical" evidence="1">
    <location>
        <begin position="45"/>
        <end position="63"/>
    </location>
</feature>
<reference evidence="2 3" key="1">
    <citation type="submission" date="2020-02" db="EMBL/GenBank/DDBJ databases">
        <authorList>
            <person name="Zheng R.K."/>
            <person name="Sun C.M."/>
        </authorList>
    </citation>
    <scope>NUCLEOTIDE SEQUENCE [LARGE SCALE GENOMIC DNA]</scope>
    <source>
        <strain evidence="3">rifampicinis</strain>
    </source>
</reference>
<feature type="transmembrane region" description="Helical" evidence="1">
    <location>
        <begin position="12"/>
        <end position="33"/>
    </location>
</feature>
<keyword evidence="1" id="KW-0812">Transmembrane</keyword>
<evidence type="ECO:0000313" key="2">
    <source>
        <dbReference type="EMBL" id="QPC81690.1"/>
    </source>
</evidence>
<dbReference type="AlphaFoldDB" id="A0A7S8ICL9"/>
<proteinExistence type="predicted"/>
<keyword evidence="3" id="KW-1185">Reference proteome</keyword>
<gene>
    <name evidence="2" type="ORF">G4Y79_18645</name>
</gene>
<dbReference type="RefSeq" id="WP_195169761.1">
    <property type="nucleotide sequence ID" value="NZ_CP062983.1"/>
</dbReference>
<dbReference type="Proteomes" id="UP000594468">
    <property type="component" value="Chromosome"/>
</dbReference>
<accession>A0A7S8ICL9</accession>
<dbReference type="KEGG" id="pmet:G4Y79_18645"/>
<name>A0A7S8ICL9_9CHLR</name>
<keyword evidence="1" id="KW-1133">Transmembrane helix</keyword>
<evidence type="ECO:0000256" key="1">
    <source>
        <dbReference type="SAM" id="Phobius"/>
    </source>
</evidence>
<evidence type="ECO:0000313" key="3">
    <source>
        <dbReference type="Proteomes" id="UP000594468"/>
    </source>
</evidence>
<keyword evidence="1" id="KW-0472">Membrane</keyword>
<protein>
    <submittedName>
        <fullName evidence="2">Uncharacterized protein</fullName>
    </submittedName>
</protein>
<sequence length="214" mass="24940">MSEQKRILFIYRLAKFALLILISGVPIFISLFVLRYGEADFAGNLQIEMVGSVITFIVLEIVFQTFDNLLLSRYQSQTESHIHEQIQQNRRMIEIVMSEHRHEINQYRREFMQIYDEIRSQLKETHDTAKLLRDFADENDIESLFRSISDVTAGINSINATLQGGPYHTYKGVINHLHDNSESLDKLKDLQHENLSITNYIYNTIAKGKNDDKD</sequence>